<keyword evidence="3 8" id="KW-0813">Transport</keyword>
<proteinExistence type="inferred from homology"/>
<evidence type="ECO:0000259" key="9">
    <source>
        <dbReference type="PROSITE" id="PS50928"/>
    </source>
</evidence>
<evidence type="ECO:0000256" key="8">
    <source>
        <dbReference type="RuleBase" id="RU363032"/>
    </source>
</evidence>
<comment type="caution">
    <text evidence="10">The sequence shown here is derived from an EMBL/GenBank/DDBJ whole genome shotgun (WGS) entry which is preliminary data.</text>
</comment>
<dbReference type="InterPro" id="IPR010065">
    <property type="entry name" value="AA_ABC_transptr_permease_3TM"/>
</dbReference>
<dbReference type="CDD" id="cd06261">
    <property type="entry name" value="TM_PBP2"/>
    <property type="match status" value="1"/>
</dbReference>
<keyword evidence="4" id="KW-1003">Cell membrane</keyword>
<evidence type="ECO:0000256" key="4">
    <source>
        <dbReference type="ARBA" id="ARBA00022475"/>
    </source>
</evidence>
<evidence type="ECO:0000256" key="1">
    <source>
        <dbReference type="ARBA" id="ARBA00004429"/>
    </source>
</evidence>
<name>A0ABW0NBT0_9BURK</name>
<feature type="transmembrane region" description="Helical" evidence="8">
    <location>
        <begin position="205"/>
        <end position="223"/>
    </location>
</feature>
<feature type="transmembrane region" description="Helical" evidence="8">
    <location>
        <begin position="334"/>
        <end position="354"/>
    </location>
</feature>
<dbReference type="RefSeq" id="WP_376848397.1">
    <property type="nucleotide sequence ID" value="NZ_JBHSMF010000002.1"/>
</dbReference>
<feature type="transmembrane region" description="Helical" evidence="8">
    <location>
        <begin position="99"/>
        <end position="116"/>
    </location>
</feature>
<evidence type="ECO:0000313" key="10">
    <source>
        <dbReference type="EMBL" id="MFC5496374.1"/>
    </source>
</evidence>
<keyword evidence="11" id="KW-1185">Reference proteome</keyword>
<dbReference type="NCBIfam" id="TIGR01726">
    <property type="entry name" value="HEQRo_perm_3TM"/>
    <property type="match status" value="1"/>
</dbReference>
<sequence>METFVRPALIDPRAPPVDSASVPARWRRAWLAGPATSVFSLLLLAAGLVAGWHLVQWGIVDAHWRGSSSQACPDSGACWAFVIARWKPWLVGDYPLDQLWRAWACFAAFALFWTWVVRRAHGASMQRVLLGFIALPLAFFLLLAGGGPLPAVAPTRWGGLLLTLVATLATFATALPLGLVLALGRRSRLPVVRWLSAAFVESMRSVPLLALLFIAATLLPMFLPRGANIDLFTRALAAFALFNAAMAAEVFRGGLQAIGRGQLEAATTVGLSDFAALRLIVLPQAVTAVVPALVNIMIAVIKETTLLSVIGVNDLLGAVENGAKSPDWVGDSNILTSGHVFLALVYLAVCYSLSRFSRRLEARR</sequence>
<dbReference type="Gene3D" id="1.10.3720.10">
    <property type="entry name" value="MetI-like"/>
    <property type="match status" value="1"/>
</dbReference>
<evidence type="ECO:0000256" key="3">
    <source>
        <dbReference type="ARBA" id="ARBA00022448"/>
    </source>
</evidence>
<protein>
    <submittedName>
        <fullName evidence="10">Amino acid ABC transporter permease</fullName>
    </submittedName>
</protein>
<keyword evidence="6 8" id="KW-1133">Transmembrane helix</keyword>
<dbReference type="InterPro" id="IPR043429">
    <property type="entry name" value="ArtM/GltK/GlnP/TcyL/YhdX-like"/>
</dbReference>
<comment type="similarity">
    <text evidence="2">Belongs to the binding-protein-dependent transport system permease family. HisMQ subfamily.</text>
</comment>
<gene>
    <name evidence="10" type="ORF">ACFPOE_02425</name>
</gene>
<feature type="transmembrane region" description="Helical" evidence="8">
    <location>
        <begin position="235"/>
        <end position="255"/>
    </location>
</feature>
<comment type="subcellular location">
    <subcellularLocation>
        <location evidence="1">Cell inner membrane</location>
        <topology evidence="1">Multi-pass membrane protein</topology>
    </subcellularLocation>
    <subcellularLocation>
        <location evidence="8">Cell membrane</location>
        <topology evidence="8">Multi-pass membrane protein</topology>
    </subcellularLocation>
</comment>
<dbReference type="PANTHER" id="PTHR30614:SF41">
    <property type="entry name" value="INNER MEMBRANE AMINO-ACID ABC TRANSPORTER PERMEASE PROTEIN YHDY"/>
    <property type="match status" value="1"/>
</dbReference>
<feature type="transmembrane region" description="Helical" evidence="8">
    <location>
        <begin position="128"/>
        <end position="147"/>
    </location>
</feature>
<accession>A0ABW0NBT0</accession>
<keyword evidence="5 8" id="KW-0812">Transmembrane</keyword>
<feature type="transmembrane region" description="Helical" evidence="8">
    <location>
        <begin position="29"/>
        <end position="55"/>
    </location>
</feature>
<feature type="transmembrane region" description="Helical" evidence="8">
    <location>
        <begin position="159"/>
        <end position="184"/>
    </location>
</feature>
<evidence type="ECO:0000256" key="7">
    <source>
        <dbReference type="ARBA" id="ARBA00023136"/>
    </source>
</evidence>
<dbReference type="SUPFAM" id="SSF161098">
    <property type="entry name" value="MetI-like"/>
    <property type="match status" value="1"/>
</dbReference>
<dbReference type="InterPro" id="IPR000515">
    <property type="entry name" value="MetI-like"/>
</dbReference>
<evidence type="ECO:0000256" key="6">
    <source>
        <dbReference type="ARBA" id="ARBA00022989"/>
    </source>
</evidence>
<dbReference type="Proteomes" id="UP001596037">
    <property type="component" value="Unassembled WGS sequence"/>
</dbReference>
<organism evidence="10 11">
    <name type="scientific">Caenimonas terrae</name>
    <dbReference type="NCBI Taxonomy" id="696074"/>
    <lineage>
        <taxon>Bacteria</taxon>
        <taxon>Pseudomonadati</taxon>
        <taxon>Pseudomonadota</taxon>
        <taxon>Betaproteobacteria</taxon>
        <taxon>Burkholderiales</taxon>
        <taxon>Comamonadaceae</taxon>
        <taxon>Caenimonas</taxon>
    </lineage>
</organism>
<keyword evidence="7 8" id="KW-0472">Membrane</keyword>
<feature type="transmembrane region" description="Helical" evidence="8">
    <location>
        <begin position="276"/>
        <end position="301"/>
    </location>
</feature>
<reference evidence="11" key="1">
    <citation type="journal article" date="2019" name="Int. J. Syst. Evol. Microbiol.">
        <title>The Global Catalogue of Microorganisms (GCM) 10K type strain sequencing project: providing services to taxonomists for standard genome sequencing and annotation.</title>
        <authorList>
            <consortium name="The Broad Institute Genomics Platform"/>
            <consortium name="The Broad Institute Genome Sequencing Center for Infectious Disease"/>
            <person name="Wu L."/>
            <person name="Ma J."/>
        </authorList>
    </citation>
    <scope>NUCLEOTIDE SEQUENCE [LARGE SCALE GENOMIC DNA]</scope>
    <source>
        <strain evidence="11">CCUG 57401</strain>
    </source>
</reference>
<dbReference type="PROSITE" id="PS50928">
    <property type="entry name" value="ABC_TM1"/>
    <property type="match status" value="1"/>
</dbReference>
<dbReference type="PANTHER" id="PTHR30614">
    <property type="entry name" value="MEMBRANE COMPONENT OF AMINO ACID ABC TRANSPORTER"/>
    <property type="match status" value="1"/>
</dbReference>
<feature type="domain" description="ABC transmembrane type-1" evidence="9">
    <location>
        <begin position="160"/>
        <end position="353"/>
    </location>
</feature>
<dbReference type="InterPro" id="IPR035906">
    <property type="entry name" value="MetI-like_sf"/>
</dbReference>
<dbReference type="Pfam" id="PF00528">
    <property type="entry name" value="BPD_transp_1"/>
    <property type="match status" value="1"/>
</dbReference>
<evidence type="ECO:0000256" key="5">
    <source>
        <dbReference type="ARBA" id="ARBA00022692"/>
    </source>
</evidence>
<evidence type="ECO:0000256" key="2">
    <source>
        <dbReference type="ARBA" id="ARBA00010072"/>
    </source>
</evidence>
<dbReference type="EMBL" id="JBHSMF010000002">
    <property type="protein sequence ID" value="MFC5496374.1"/>
    <property type="molecule type" value="Genomic_DNA"/>
</dbReference>
<evidence type="ECO:0000313" key="11">
    <source>
        <dbReference type="Proteomes" id="UP001596037"/>
    </source>
</evidence>